<dbReference type="PANTHER" id="PTHR43386">
    <property type="entry name" value="OLIGOPEPTIDE TRANSPORT SYSTEM PERMEASE PROTEIN APPC"/>
    <property type="match status" value="1"/>
</dbReference>
<evidence type="ECO:0000256" key="7">
    <source>
        <dbReference type="RuleBase" id="RU363032"/>
    </source>
</evidence>
<feature type="transmembrane region" description="Helical" evidence="7">
    <location>
        <begin position="98"/>
        <end position="121"/>
    </location>
</feature>
<evidence type="ECO:0000256" key="2">
    <source>
        <dbReference type="ARBA" id="ARBA00022448"/>
    </source>
</evidence>
<evidence type="ECO:0000259" key="8">
    <source>
        <dbReference type="PROSITE" id="PS50928"/>
    </source>
</evidence>
<sequence length="298" mass="31783">MREAIFSKTVWRERKAGASAAPRTGRFSVNDLLLVLAGLFILFIVACAIVPSWIAPYAPTEMLTDRILQAPSRAHPLGTDYFGRDVFSVIVHGSRDSLFIGLASVLTGGLIGGAFGAIAGYAGGWVDTVMMRINDILMTIPGILLALAIAAALGPSLFNIVLAVAVSSVPGYARVMRAQILSIKNRTFVKAAASIGASPWSIFWKHVLPNSLSPLLVMAAVGIGTSILTGSGLSFLGLGVLREIPDWGTLLSQGRGYLTVAWWICTFPGLAITLFVLAVNILGDRLRDHLDPKKLTQR</sequence>
<evidence type="ECO:0000256" key="1">
    <source>
        <dbReference type="ARBA" id="ARBA00004651"/>
    </source>
</evidence>
<dbReference type="CDD" id="cd06261">
    <property type="entry name" value="TM_PBP2"/>
    <property type="match status" value="1"/>
</dbReference>
<comment type="subcellular location">
    <subcellularLocation>
        <location evidence="1 7">Cell membrane</location>
        <topology evidence="1 7">Multi-pass membrane protein</topology>
    </subcellularLocation>
</comment>
<keyword evidence="6 7" id="KW-0472">Membrane</keyword>
<evidence type="ECO:0000256" key="6">
    <source>
        <dbReference type="ARBA" id="ARBA00023136"/>
    </source>
</evidence>
<evidence type="ECO:0000313" key="10">
    <source>
        <dbReference type="Proteomes" id="UP001292216"/>
    </source>
</evidence>
<gene>
    <name evidence="9" type="ORF">U9M73_00130</name>
</gene>
<evidence type="ECO:0000256" key="3">
    <source>
        <dbReference type="ARBA" id="ARBA00022475"/>
    </source>
</evidence>
<evidence type="ECO:0000313" key="9">
    <source>
        <dbReference type="EMBL" id="MEA3568405.1"/>
    </source>
</evidence>
<keyword evidence="5 7" id="KW-1133">Transmembrane helix</keyword>
<protein>
    <submittedName>
        <fullName evidence="9">ABC transporter permease</fullName>
    </submittedName>
</protein>
<accession>A0ABU5PEW6</accession>
<evidence type="ECO:0000256" key="4">
    <source>
        <dbReference type="ARBA" id="ARBA00022692"/>
    </source>
</evidence>
<dbReference type="EMBL" id="JAYERP010000001">
    <property type="protein sequence ID" value="MEA3568405.1"/>
    <property type="molecule type" value="Genomic_DNA"/>
</dbReference>
<evidence type="ECO:0000256" key="5">
    <source>
        <dbReference type="ARBA" id="ARBA00022989"/>
    </source>
</evidence>
<dbReference type="InterPro" id="IPR050366">
    <property type="entry name" value="BP-dependent_transpt_permease"/>
</dbReference>
<dbReference type="SUPFAM" id="SSF161098">
    <property type="entry name" value="MetI-like"/>
    <property type="match status" value="1"/>
</dbReference>
<dbReference type="RefSeq" id="WP_036699952.1">
    <property type="nucleotide sequence ID" value="NZ_CBCSKM010000024.1"/>
</dbReference>
<keyword evidence="4 7" id="KW-0812">Transmembrane</keyword>
<keyword evidence="3" id="KW-1003">Cell membrane</keyword>
<dbReference type="PROSITE" id="PS50928">
    <property type="entry name" value="ABC_TM1"/>
    <property type="match status" value="1"/>
</dbReference>
<dbReference type="Gene3D" id="1.10.3720.10">
    <property type="entry name" value="MetI-like"/>
    <property type="match status" value="1"/>
</dbReference>
<feature type="transmembrane region" description="Helical" evidence="7">
    <location>
        <begin position="215"/>
        <end position="240"/>
    </location>
</feature>
<proteinExistence type="inferred from homology"/>
<feature type="domain" description="ABC transmembrane type-1" evidence="8">
    <location>
        <begin position="94"/>
        <end position="283"/>
    </location>
</feature>
<keyword evidence="2 7" id="KW-0813">Transport</keyword>
<feature type="transmembrane region" description="Helical" evidence="7">
    <location>
        <begin position="260"/>
        <end position="283"/>
    </location>
</feature>
<feature type="transmembrane region" description="Helical" evidence="7">
    <location>
        <begin position="32"/>
        <end position="54"/>
    </location>
</feature>
<dbReference type="InterPro" id="IPR035906">
    <property type="entry name" value="MetI-like_sf"/>
</dbReference>
<name>A0ABU5PEW6_9BACL</name>
<dbReference type="Proteomes" id="UP001292216">
    <property type="component" value="Unassembled WGS sequence"/>
</dbReference>
<comment type="similarity">
    <text evidence="7">Belongs to the binding-protein-dependent transport system permease family.</text>
</comment>
<reference evidence="9 10" key="1">
    <citation type="submission" date="2023-12" db="EMBL/GenBank/DDBJ databases">
        <title>Whole genome sequencing of Paenibacillus phoenicis isolated from the Phoenix Mars Lander spacecraft assembly facility.</title>
        <authorList>
            <person name="Garcia A."/>
            <person name="Venkateswaran K."/>
        </authorList>
    </citation>
    <scope>NUCLEOTIDE SEQUENCE [LARGE SCALE GENOMIC DNA]</scope>
    <source>
        <strain evidence="9 10">3PO2SA</strain>
    </source>
</reference>
<dbReference type="Pfam" id="PF00528">
    <property type="entry name" value="BPD_transp_1"/>
    <property type="match status" value="1"/>
</dbReference>
<dbReference type="InterPro" id="IPR000515">
    <property type="entry name" value="MetI-like"/>
</dbReference>
<keyword evidence="10" id="KW-1185">Reference proteome</keyword>
<organism evidence="9 10">
    <name type="scientific">Paenibacillus phoenicis</name>
    <dbReference type="NCBI Taxonomy" id="554117"/>
    <lineage>
        <taxon>Bacteria</taxon>
        <taxon>Bacillati</taxon>
        <taxon>Bacillota</taxon>
        <taxon>Bacilli</taxon>
        <taxon>Bacillales</taxon>
        <taxon>Paenibacillaceae</taxon>
        <taxon>Paenibacillus</taxon>
    </lineage>
</organism>
<comment type="caution">
    <text evidence="9">The sequence shown here is derived from an EMBL/GenBank/DDBJ whole genome shotgun (WGS) entry which is preliminary data.</text>
</comment>
<dbReference type="PANTHER" id="PTHR43386:SF1">
    <property type="entry name" value="D,D-DIPEPTIDE TRANSPORT SYSTEM PERMEASE PROTEIN DDPC-RELATED"/>
    <property type="match status" value="1"/>
</dbReference>